<evidence type="ECO:0000256" key="1">
    <source>
        <dbReference type="ARBA" id="ARBA00006615"/>
    </source>
</evidence>
<reference evidence="4 5" key="1">
    <citation type="submission" date="2023-09" db="EMBL/GenBank/DDBJ databases">
        <title>Pyrofollis japonicus gen. nov. sp. nov., a novel member of the family Pyrodictiaceae isolated from the Iheya North hydrothermal field.</title>
        <authorList>
            <person name="Miyazaki U."/>
            <person name="Sanari M."/>
            <person name="Tame A."/>
            <person name="Kitajima M."/>
            <person name="Okamoto A."/>
            <person name="Sawayama S."/>
            <person name="Miyazaki J."/>
            <person name="Takai K."/>
            <person name="Nakagawa S."/>
        </authorList>
    </citation>
    <scope>NUCLEOTIDE SEQUENCE [LARGE SCALE GENOMIC DNA]</scope>
    <source>
        <strain evidence="4 5">AV2</strain>
    </source>
</reference>
<comment type="similarity">
    <text evidence="1 3">Belongs to the UPF0165 family.</text>
</comment>
<evidence type="ECO:0000256" key="3">
    <source>
        <dbReference type="RuleBase" id="RU368051"/>
    </source>
</evidence>
<name>A0ABN6ZSU5_9CREN</name>
<dbReference type="EMBL" id="AP028907">
    <property type="protein sequence ID" value="BES81680.1"/>
    <property type="molecule type" value="Genomic_DNA"/>
</dbReference>
<proteinExistence type="inferred from homology"/>
<dbReference type="Pfam" id="PF01954">
    <property type="entry name" value="AF2212-like"/>
    <property type="match status" value="1"/>
</dbReference>
<dbReference type="SUPFAM" id="SSF141694">
    <property type="entry name" value="AF2212/PG0164-like"/>
    <property type="match status" value="1"/>
</dbReference>
<organism evidence="4 5">
    <name type="scientific">Pyrodictium abyssi</name>
    <dbReference type="NCBI Taxonomy" id="54256"/>
    <lineage>
        <taxon>Archaea</taxon>
        <taxon>Thermoproteota</taxon>
        <taxon>Thermoprotei</taxon>
        <taxon>Desulfurococcales</taxon>
        <taxon>Pyrodictiaceae</taxon>
        <taxon>Pyrodictium</taxon>
    </lineage>
</organism>
<dbReference type="Proteomes" id="UP001341135">
    <property type="component" value="Chromosome"/>
</dbReference>
<sequence length="61" mass="7067">MSEVEAIVRGGVLIPIKPLRELEGKRVRIRIIEVVDAEPEKMYAYLRLLREGDDAEELFEI</sequence>
<evidence type="ECO:0000313" key="4">
    <source>
        <dbReference type="EMBL" id="BES81680.1"/>
    </source>
</evidence>
<evidence type="ECO:0000313" key="5">
    <source>
        <dbReference type="Proteomes" id="UP001341135"/>
    </source>
</evidence>
<accession>A0ABN6ZSU5</accession>
<dbReference type="InterPro" id="IPR008203">
    <property type="entry name" value="AF2212-like"/>
</dbReference>
<keyword evidence="2 3" id="KW-1277">Toxin-antitoxin system</keyword>
<gene>
    <name evidence="4" type="ORF">PABY_12470</name>
</gene>
<protein>
    <recommendedName>
        <fullName evidence="3">Antitoxin</fullName>
    </recommendedName>
</protein>
<dbReference type="GeneID" id="89289264"/>
<comment type="function">
    <text evidence="3">Antitoxin component of a type II toxin-antitoxin (TA) system.</text>
</comment>
<keyword evidence="5" id="KW-1185">Reference proteome</keyword>
<dbReference type="RefSeq" id="WP_338248297.1">
    <property type="nucleotide sequence ID" value="NZ_AP028907.1"/>
</dbReference>
<evidence type="ECO:0000256" key="2">
    <source>
        <dbReference type="ARBA" id="ARBA00022649"/>
    </source>
</evidence>